<name>A0A6M3XYV7_9ZZZZ</name>
<dbReference type="InterPro" id="IPR035198">
    <property type="entry name" value="SU10_MCP"/>
</dbReference>
<evidence type="ECO:0000313" key="1">
    <source>
        <dbReference type="EMBL" id="QJI01994.1"/>
    </source>
</evidence>
<dbReference type="AlphaFoldDB" id="A0A6M3XYV7"/>
<proteinExistence type="predicted"/>
<sequence>MATATTYSPSTVTYAHREDLDDLITNISPTDTVFMSNISKTKVKAKYHR</sequence>
<accession>A0A6M3XYV7</accession>
<dbReference type="EMBL" id="MT144967">
    <property type="protein sequence ID" value="QJI01994.1"/>
    <property type="molecule type" value="Genomic_DNA"/>
</dbReference>
<organism evidence="1">
    <name type="scientific">viral metagenome</name>
    <dbReference type="NCBI Taxonomy" id="1070528"/>
    <lineage>
        <taxon>unclassified sequences</taxon>
        <taxon>metagenomes</taxon>
        <taxon>organismal metagenomes</taxon>
    </lineage>
</organism>
<protein>
    <submittedName>
        <fullName evidence="1">Putative capsid protein</fullName>
    </submittedName>
</protein>
<dbReference type="Pfam" id="PF17236">
    <property type="entry name" value="SU10_MCP"/>
    <property type="match status" value="1"/>
</dbReference>
<gene>
    <name evidence="1" type="ORF">TM448B02869_0006</name>
</gene>
<reference evidence="1" key="1">
    <citation type="submission" date="2020-03" db="EMBL/GenBank/DDBJ databases">
        <title>The deep terrestrial virosphere.</title>
        <authorList>
            <person name="Holmfeldt K."/>
            <person name="Nilsson E."/>
            <person name="Simone D."/>
            <person name="Lopez-Fernandez M."/>
            <person name="Wu X."/>
            <person name="de Brujin I."/>
            <person name="Lundin D."/>
            <person name="Andersson A."/>
            <person name="Bertilsson S."/>
            <person name="Dopson M."/>
        </authorList>
    </citation>
    <scope>NUCLEOTIDE SEQUENCE</scope>
    <source>
        <strain evidence="1">TM448B02869</strain>
    </source>
</reference>